<dbReference type="EMBL" id="JAKNHJ010000016">
    <property type="protein sequence ID" value="MCG4618446.1"/>
    <property type="molecule type" value="Genomic_DNA"/>
</dbReference>
<protein>
    <submittedName>
        <fullName evidence="3">Relaxase/mobilization nuclease domain-containing protein</fullName>
    </submittedName>
</protein>
<proteinExistence type="predicted"/>
<accession>A0AAJ1BCW4</accession>
<dbReference type="AlphaFoldDB" id="A0AAJ1BCW4"/>
<comment type="caution">
    <text evidence="3">The sequence shown here is derived from an EMBL/GenBank/DDBJ whole genome shotgun (WGS) entry which is preliminary data.</text>
</comment>
<name>A0AAJ1BCW4_9ACTO</name>
<evidence type="ECO:0000313" key="4">
    <source>
        <dbReference type="Proteomes" id="UP001200537"/>
    </source>
</evidence>
<feature type="region of interest" description="Disordered" evidence="1">
    <location>
        <begin position="544"/>
        <end position="570"/>
    </location>
</feature>
<evidence type="ECO:0000259" key="2">
    <source>
        <dbReference type="Pfam" id="PF03432"/>
    </source>
</evidence>
<dbReference type="Proteomes" id="UP001200537">
    <property type="component" value="Unassembled WGS sequence"/>
</dbReference>
<sequence>MIIKLIPARDATSLFEYLAGEGKHNEHVDQRVIYNNQVSPVETVTPITKQDAKSLATDFETYIKEYGSTRTFKSNRKGAKNGSRDKLNFYHGVMSLEPDEAPPSDETWAKIVDRYSTLMGWQQPDGNYAPVIAIAHGKSAGGSPHIHFAVSTVMANGQMIPDSNWKRRSIKAKRKIEDEFGLKPIESERAGYSRRDWKQAEEKRRKVRGRTVKESRYLQRAVASAALAANNEAEFAALLRASDLDINPRFGKGGKVTGYAVKIKGDNECPWYAAGKLSRHLTLPALRQDQGWEKTTNTEAARLQWEKGYAISFGAPPPLSKIMPDYARRIRAFSRTAPTSPAWATRAREAGAVLAAMSMRIEKNQPGKLWQAALTLYRAGETARRQNPTQVMRESKMLARTLLISSRLTRSNTSRILAASIIMAGHLRAQKQLQEQQLAAQKIHEVIRQTLTELQANPPEPGAPLTARPIADLVPQSELDKAIDQGRIIYTKGKDKWLIKGKNLNPGQIVTVTRNDGEQDQVKVGQVTRTNKHGHNWATFTNIAAPATPRPASGGQVTPKPRDTSHDLEI</sequence>
<feature type="compositionally biased region" description="Basic and acidic residues" evidence="1">
    <location>
        <begin position="560"/>
        <end position="570"/>
    </location>
</feature>
<dbReference type="Pfam" id="PF03432">
    <property type="entry name" value="Relaxase"/>
    <property type="match status" value="1"/>
</dbReference>
<feature type="domain" description="MobA/VirD2-like nuclease" evidence="2">
    <location>
        <begin position="57"/>
        <end position="182"/>
    </location>
</feature>
<dbReference type="RefSeq" id="WP_238128315.1">
    <property type="nucleotide sequence ID" value="NZ_JAKNHJ010000016.1"/>
</dbReference>
<reference evidence="3" key="1">
    <citation type="submission" date="2022-01" db="EMBL/GenBank/DDBJ databases">
        <title>Collection of gut derived symbiotic bacterial strains cultured from healthy donors.</title>
        <authorList>
            <person name="Lin H."/>
            <person name="Kohout C."/>
            <person name="Waligurski E."/>
            <person name="Pamer E.G."/>
        </authorList>
    </citation>
    <scope>NUCLEOTIDE SEQUENCE</scope>
    <source>
        <strain evidence="3">DFI.7.46</strain>
    </source>
</reference>
<dbReference type="InterPro" id="IPR005094">
    <property type="entry name" value="Endonuclease_MobA/VirD2"/>
</dbReference>
<evidence type="ECO:0000256" key="1">
    <source>
        <dbReference type="SAM" id="MobiDB-lite"/>
    </source>
</evidence>
<gene>
    <name evidence="3" type="ORF">L0M99_08090</name>
</gene>
<evidence type="ECO:0000313" key="3">
    <source>
        <dbReference type="EMBL" id="MCG4618446.1"/>
    </source>
</evidence>
<organism evidence="3 4">
    <name type="scientific">Varibaculum cambriense</name>
    <dbReference type="NCBI Taxonomy" id="184870"/>
    <lineage>
        <taxon>Bacteria</taxon>
        <taxon>Bacillati</taxon>
        <taxon>Actinomycetota</taxon>
        <taxon>Actinomycetes</taxon>
        <taxon>Actinomycetales</taxon>
        <taxon>Actinomycetaceae</taxon>
        <taxon>Varibaculum</taxon>
    </lineage>
</organism>